<name>A0A7S3PUI9_9STRA</name>
<reference evidence="2" key="1">
    <citation type="submission" date="2021-01" db="EMBL/GenBank/DDBJ databases">
        <authorList>
            <person name="Corre E."/>
            <person name="Pelletier E."/>
            <person name="Niang G."/>
            <person name="Scheremetjew M."/>
            <person name="Finn R."/>
            <person name="Kale V."/>
            <person name="Holt S."/>
            <person name="Cochrane G."/>
            <person name="Meng A."/>
            <person name="Brown T."/>
            <person name="Cohen L."/>
        </authorList>
    </citation>
    <scope>NUCLEOTIDE SEQUENCE</scope>
    <source>
        <strain evidence="2">MM31A-1</strain>
    </source>
</reference>
<proteinExistence type="inferred from homology"/>
<dbReference type="InterPro" id="IPR000119">
    <property type="entry name" value="Hist_DNA-bd"/>
</dbReference>
<dbReference type="PRINTS" id="PR01727">
    <property type="entry name" value="DNABINDINGHU"/>
</dbReference>
<dbReference type="GO" id="GO:0005829">
    <property type="term" value="C:cytosol"/>
    <property type="evidence" value="ECO:0007669"/>
    <property type="project" value="TreeGrafter"/>
</dbReference>
<dbReference type="PANTHER" id="PTHR33175">
    <property type="entry name" value="DNA-BINDING PROTEIN HU"/>
    <property type="match status" value="1"/>
</dbReference>
<evidence type="ECO:0008006" key="3">
    <source>
        <dbReference type="Google" id="ProtNLM"/>
    </source>
</evidence>
<dbReference type="EMBL" id="HBIO01001262">
    <property type="protein sequence ID" value="CAE0456041.1"/>
    <property type="molecule type" value="Transcribed_RNA"/>
</dbReference>
<comment type="similarity">
    <text evidence="1">Belongs to the bacterial histone-like protein family.</text>
</comment>
<dbReference type="PANTHER" id="PTHR33175:SF2">
    <property type="entry name" value="INTEGRATION HOST FACTOR SUBUNIT ALPHA"/>
    <property type="match status" value="1"/>
</dbReference>
<dbReference type="InterPro" id="IPR010992">
    <property type="entry name" value="IHF-like_DNA-bd_dom_sf"/>
</dbReference>
<evidence type="ECO:0000313" key="2">
    <source>
        <dbReference type="EMBL" id="CAE0456041.1"/>
    </source>
</evidence>
<dbReference type="Pfam" id="PF00216">
    <property type="entry name" value="Bac_DNA_binding"/>
    <property type="match status" value="1"/>
</dbReference>
<dbReference type="GO" id="GO:0003677">
    <property type="term" value="F:DNA binding"/>
    <property type="evidence" value="ECO:0007669"/>
    <property type="project" value="InterPro"/>
</dbReference>
<dbReference type="Gene3D" id="4.10.520.10">
    <property type="entry name" value="IHF-like DNA-binding proteins"/>
    <property type="match status" value="1"/>
</dbReference>
<organism evidence="2">
    <name type="scientific">Chaetoceros debilis</name>
    <dbReference type="NCBI Taxonomy" id="122233"/>
    <lineage>
        <taxon>Eukaryota</taxon>
        <taxon>Sar</taxon>
        <taxon>Stramenopiles</taxon>
        <taxon>Ochrophyta</taxon>
        <taxon>Bacillariophyta</taxon>
        <taxon>Coscinodiscophyceae</taxon>
        <taxon>Chaetocerotophycidae</taxon>
        <taxon>Chaetocerotales</taxon>
        <taxon>Chaetocerotaceae</taxon>
        <taxon>Chaetoceros</taxon>
    </lineage>
</organism>
<accession>A0A7S3PUI9</accession>
<dbReference type="SMART" id="SM00411">
    <property type="entry name" value="BHL"/>
    <property type="match status" value="1"/>
</dbReference>
<protein>
    <recommendedName>
        <fullName evidence="3">Integration host factor subunit alpha</fullName>
    </recommendedName>
</protein>
<gene>
    <name evidence="2" type="ORF">CDEB00056_LOCUS882</name>
</gene>
<dbReference type="CDD" id="cd13831">
    <property type="entry name" value="HU"/>
    <property type="match status" value="1"/>
</dbReference>
<dbReference type="SUPFAM" id="SSF47729">
    <property type="entry name" value="IHF-like DNA-binding proteins"/>
    <property type="match status" value="1"/>
</dbReference>
<sequence length="148" mass="16610">MSFYLRSPCYLSRKLTLSKLNLPARSFFSFDGGKSNNDGEKVPAAASGDKRIRVECLSRQDIIEMIAEDHDLSKAKADRVVKSIFDTIGEAVTERKIVKISGFGSFENKHHKSRPYRHPQTGEALTMDAQQRVKFKAYKALKASVNGK</sequence>
<dbReference type="GO" id="GO:0030527">
    <property type="term" value="F:structural constituent of chromatin"/>
    <property type="evidence" value="ECO:0007669"/>
    <property type="project" value="InterPro"/>
</dbReference>
<evidence type="ECO:0000256" key="1">
    <source>
        <dbReference type="RuleBase" id="RU003939"/>
    </source>
</evidence>
<dbReference type="AlphaFoldDB" id="A0A7S3PUI9"/>